<proteinExistence type="predicted"/>
<accession>A0ABV6HI72</accession>
<reference evidence="1 2" key="1">
    <citation type="submission" date="2024-09" db="EMBL/GenBank/DDBJ databases">
        <authorList>
            <person name="Sun Q."/>
            <person name="Mori K."/>
        </authorList>
    </citation>
    <scope>NUCLEOTIDE SEQUENCE [LARGE SCALE GENOMIC DNA]</scope>
    <source>
        <strain evidence="1 2">CCM 7765</strain>
    </source>
</reference>
<keyword evidence="2" id="KW-1185">Reference proteome</keyword>
<protein>
    <submittedName>
        <fullName evidence="1">Uncharacterized protein</fullName>
    </submittedName>
</protein>
<organism evidence="1 2">
    <name type="scientific">Olivibacter oleidegradans</name>
    <dbReference type="NCBI Taxonomy" id="760123"/>
    <lineage>
        <taxon>Bacteria</taxon>
        <taxon>Pseudomonadati</taxon>
        <taxon>Bacteroidota</taxon>
        <taxon>Sphingobacteriia</taxon>
        <taxon>Sphingobacteriales</taxon>
        <taxon>Sphingobacteriaceae</taxon>
        <taxon>Olivibacter</taxon>
    </lineage>
</organism>
<evidence type="ECO:0000313" key="1">
    <source>
        <dbReference type="EMBL" id="MFC0318586.1"/>
    </source>
</evidence>
<comment type="caution">
    <text evidence="1">The sequence shown here is derived from an EMBL/GenBank/DDBJ whole genome shotgun (WGS) entry which is preliminary data.</text>
</comment>
<evidence type="ECO:0000313" key="2">
    <source>
        <dbReference type="Proteomes" id="UP001589774"/>
    </source>
</evidence>
<dbReference type="EMBL" id="JBHLWO010000002">
    <property type="protein sequence ID" value="MFC0318586.1"/>
    <property type="molecule type" value="Genomic_DNA"/>
</dbReference>
<dbReference type="Proteomes" id="UP001589774">
    <property type="component" value="Unassembled WGS sequence"/>
</dbReference>
<gene>
    <name evidence="1" type="ORF">ACFFI0_09705</name>
</gene>
<name>A0ABV6HI72_9SPHI</name>
<dbReference type="RefSeq" id="WP_130857574.1">
    <property type="nucleotide sequence ID" value="NZ_JBHLWO010000002.1"/>
</dbReference>
<sequence>MADTADISFNIKAHIQGTEKTLRVDQLETSDGAPYYSCFDKDKQLAEIRKEESNEWVQLWGELDQASLTSIGKAIEQKELAGN</sequence>